<sequence>RIPDGSPTRDFVPPWFASTMQATGGLSAPSRGQAGTSEITPLRRDNAGEYLADYLQAFLGDAVYCTTANAIVNCQAGSHDESRGLGAADLTYYSASRSHNISEIRAMMATMWDTRYPEFEITARDQLPLVAGDEII</sequence>
<evidence type="ECO:0000313" key="1">
    <source>
        <dbReference type="EMBL" id="KAK9239570.1"/>
    </source>
</evidence>
<comment type="caution">
    <text evidence="1">The sequence shown here is derived from an EMBL/GenBank/DDBJ whole genome shotgun (WGS) entry which is preliminary data.</text>
</comment>
<protein>
    <submittedName>
        <fullName evidence="1">Uncharacterized protein</fullName>
    </submittedName>
</protein>
<organism evidence="1 2">
    <name type="scientific">Lipomyces kononenkoae</name>
    <name type="common">Yeast</name>
    <dbReference type="NCBI Taxonomy" id="34357"/>
    <lineage>
        <taxon>Eukaryota</taxon>
        <taxon>Fungi</taxon>
        <taxon>Dikarya</taxon>
        <taxon>Ascomycota</taxon>
        <taxon>Saccharomycotina</taxon>
        <taxon>Lipomycetes</taxon>
        <taxon>Lipomycetales</taxon>
        <taxon>Lipomycetaceae</taxon>
        <taxon>Lipomyces</taxon>
    </lineage>
</organism>
<feature type="non-terminal residue" evidence="1">
    <location>
        <position position="136"/>
    </location>
</feature>
<name>A0ACC3T7N1_LIPKO</name>
<dbReference type="Proteomes" id="UP001433508">
    <property type="component" value="Unassembled WGS sequence"/>
</dbReference>
<keyword evidence="2" id="KW-1185">Reference proteome</keyword>
<gene>
    <name evidence="1" type="ORF">V1525DRAFT_325856</name>
</gene>
<evidence type="ECO:0000313" key="2">
    <source>
        <dbReference type="Proteomes" id="UP001433508"/>
    </source>
</evidence>
<feature type="non-terminal residue" evidence="1">
    <location>
        <position position="1"/>
    </location>
</feature>
<accession>A0ACC3T7N1</accession>
<dbReference type="EMBL" id="MU971345">
    <property type="protein sequence ID" value="KAK9239570.1"/>
    <property type="molecule type" value="Genomic_DNA"/>
</dbReference>
<reference evidence="2" key="1">
    <citation type="journal article" date="2024" name="Front. Bioeng. Biotechnol.">
        <title>Genome-scale model development and genomic sequencing of the oleaginous clade Lipomyces.</title>
        <authorList>
            <person name="Czajka J.J."/>
            <person name="Han Y."/>
            <person name="Kim J."/>
            <person name="Mondo S.J."/>
            <person name="Hofstad B.A."/>
            <person name="Robles A."/>
            <person name="Haridas S."/>
            <person name="Riley R."/>
            <person name="LaButti K."/>
            <person name="Pangilinan J."/>
            <person name="Andreopoulos W."/>
            <person name="Lipzen A."/>
            <person name="Yan J."/>
            <person name="Wang M."/>
            <person name="Ng V."/>
            <person name="Grigoriev I.V."/>
            <person name="Spatafora J.W."/>
            <person name="Magnuson J.K."/>
            <person name="Baker S.E."/>
            <person name="Pomraning K.R."/>
        </authorList>
    </citation>
    <scope>NUCLEOTIDE SEQUENCE [LARGE SCALE GENOMIC DNA]</scope>
    <source>
        <strain evidence="2">CBS 7786</strain>
    </source>
</reference>
<proteinExistence type="predicted"/>